<evidence type="ECO:0000256" key="2">
    <source>
        <dbReference type="SAM" id="SignalP"/>
    </source>
</evidence>
<feature type="chain" id="PRO_5008269338" evidence="2">
    <location>
        <begin position="29"/>
        <end position="1217"/>
    </location>
</feature>
<feature type="region of interest" description="Disordered" evidence="1">
    <location>
        <begin position="522"/>
        <end position="545"/>
    </location>
</feature>
<feature type="compositionally biased region" description="Polar residues" evidence="1">
    <location>
        <begin position="770"/>
        <end position="786"/>
    </location>
</feature>
<dbReference type="EMBL" id="KQ976556">
    <property type="protein sequence ID" value="KYM80771.1"/>
    <property type="molecule type" value="Genomic_DNA"/>
</dbReference>
<feature type="compositionally biased region" description="Basic and acidic residues" evidence="1">
    <location>
        <begin position="531"/>
        <end position="545"/>
    </location>
</feature>
<evidence type="ECO:0000313" key="3">
    <source>
        <dbReference type="EMBL" id="KYM80771.1"/>
    </source>
</evidence>
<gene>
    <name evidence="3" type="ORF">ALC53_08772</name>
</gene>
<protein>
    <submittedName>
        <fullName evidence="3">Uncharacterized protein</fullName>
    </submittedName>
</protein>
<reference evidence="3 4" key="1">
    <citation type="submission" date="2015-09" db="EMBL/GenBank/DDBJ databases">
        <title>Atta colombica WGS genome.</title>
        <authorList>
            <person name="Nygaard S."/>
            <person name="Hu H."/>
            <person name="Boomsma J."/>
            <person name="Zhang G."/>
        </authorList>
    </citation>
    <scope>NUCLEOTIDE SEQUENCE [LARGE SCALE GENOMIC DNA]</scope>
    <source>
        <strain evidence="3">Treedump-2</strain>
        <tissue evidence="3">Whole body</tissue>
    </source>
</reference>
<feature type="compositionally biased region" description="Polar residues" evidence="1">
    <location>
        <begin position="1171"/>
        <end position="1185"/>
    </location>
</feature>
<evidence type="ECO:0000313" key="4">
    <source>
        <dbReference type="Proteomes" id="UP000078540"/>
    </source>
</evidence>
<dbReference type="Proteomes" id="UP000078540">
    <property type="component" value="Unassembled WGS sequence"/>
</dbReference>
<feature type="compositionally biased region" description="Polar residues" evidence="1">
    <location>
        <begin position="808"/>
        <end position="822"/>
    </location>
</feature>
<feature type="signal peptide" evidence="2">
    <location>
        <begin position="1"/>
        <end position="28"/>
    </location>
</feature>
<feature type="compositionally biased region" description="Polar residues" evidence="1">
    <location>
        <begin position="1134"/>
        <end position="1143"/>
    </location>
</feature>
<name>A0A195B8D4_9HYME</name>
<organism evidence="3 4">
    <name type="scientific">Atta colombica</name>
    <dbReference type="NCBI Taxonomy" id="520822"/>
    <lineage>
        <taxon>Eukaryota</taxon>
        <taxon>Metazoa</taxon>
        <taxon>Ecdysozoa</taxon>
        <taxon>Arthropoda</taxon>
        <taxon>Hexapoda</taxon>
        <taxon>Insecta</taxon>
        <taxon>Pterygota</taxon>
        <taxon>Neoptera</taxon>
        <taxon>Endopterygota</taxon>
        <taxon>Hymenoptera</taxon>
        <taxon>Apocrita</taxon>
        <taxon>Aculeata</taxon>
        <taxon>Formicoidea</taxon>
        <taxon>Formicidae</taxon>
        <taxon>Myrmicinae</taxon>
        <taxon>Atta</taxon>
    </lineage>
</organism>
<evidence type="ECO:0000256" key="1">
    <source>
        <dbReference type="SAM" id="MobiDB-lite"/>
    </source>
</evidence>
<sequence>MIDSNFNFPFQLQKVYLILGLLVTATCAEKKINLEDIERDTLKAEGKTKAESIQTDETKYTAKPNQQQYQIPSQYNTLGQPELYVPPQRLQDIKYSQVPEEYIQANQYTAQEAQYKQPNQILSQQNIPPIQYYDGYQQQVEIAKGINPTAFESQKLNYQPEIVVGNHIQSVQQKAVTEKYTKAINKDPAYIDIPVAQLLPYYPHLDVNPLVNLKGAGLTQPPLQFVNHAAQQISIPVYAPVHNQKQLISSVKQPYSAVEPITFTTKAPKELTYANPSPHKKKINSAQPLTTPFYVQPQQSLAQEKPLLHTQAYITPSQPQYVHQLVYMQPGIIYSDPTTAYSNLYTRLPAYIQDNYLRANQQQLYIASTIGHEVPKEVLQEQISQDLPQNFIKVPDEPKPHFVPPQFPPHDFKAGSTQLEPIRNSFEDEQTLPVQDHSLPSEPRSLLDTYIPSKVIAAQDTARYKERPIKLEGGFLPSKRSIVMSFARFYIATFLLIHGLCTETTGSREIKVNDSDSIERPIINDAADVSDAERRKEEEEKQRENVEEMLPILPPIILLDFDNGTIEDNMTDEKSKRTVNNGLGNYGFDRNSLLAPRKYNYYFPAGKTGTTVSIEESISPFLPRTIIEKVLPSNRKPISGSINFEQQRSRTSTGSNYQYYNSMTKLPQVFGLRTKLMKTSDSETYQEFTPIARPSIDAYSNVDFQDGIHASTTPQSLTFGPAEAITGYVTQDPRSYTASSSSRYTYVTPNPLYIQRYLGQSLHTINMQSYSRPKQGATKSSTSSPHETAAFSEHLNSRDYARPGLNIVESSTPGSDDASNYSKDAKPFPNLPRYTVENGVRYENKIFWKYPDGRVSDEPPKTYETYSEYPSLAALQAAKDQDASQVYESASTEGSVMSQGPVQFPLAPESSNSRIPFISTNSLSRLQQQQQAFRQGYQSFINHKQTASQQVKAGSGISPIYSVSSTTLSPKNPLKLTGKNPKNRYETLRPISKYMVNSPNPEYINNAEKNTKPIRFFTSSADSNLAKKNIGDKNLNSYSNLQYSDLLNYNPSISQYIKNPASILNVQPTFVQAGSSLIPVIILRVDGVPPIQRKATPNMNLKALLQQYLVQYAKSIEELAQQSNYDLGDDQPPKDQSSFSTSPLRELARLTSNDPRDLIGNPTESYFGKSSYETSNLDGEKNPSSGKYGERTAARPKVKSVQIIEDPIDPRLANHRL</sequence>
<dbReference type="AlphaFoldDB" id="A0A195B8D4"/>
<accession>A0A195B8D4</accession>
<feature type="region of interest" description="Disordered" evidence="1">
    <location>
        <begin position="1125"/>
        <end position="1217"/>
    </location>
</feature>
<dbReference type="STRING" id="520822.A0A195B8D4"/>
<feature type="region of interest" description="Disordered" evidence="1">
    <location>
        <begin position="770"/>
        <end position="833"/>
    </location>
</feature>
<keyword evidence="4" id="KW-1185">Reference proteome</keyword>
<keyword evidence="2" id="KW-0732">Signal</keyword>
<proteinExistence type="predicted"/>